<evidence type="ECO:0000313" key="1">
    <source>
        <dbReference type="EMBL" id="KAK8875370.1"/>
    </source>
</evidence>
<comment type="caution">
    <text evidence="1">The sequence shown here is derived from an EMBL/GenBank/DDBJ whole genome shotgun (WGS) entry which is preliminary data.</text>
</comment>
<organism evidence="1 2">
    <name type="scientific">Tritrichomonas musculus</name>
    <dbReference type="NCBI Taxonomy" id="1915356"/>
    <lineage>
        <taxon>Eukaryota</taxon>
        <taxon>Metamonada</taxon>
        <taxon>Parabasalia</taxon>
        <taxon>Tritrichomonadida</taxon>
        <taxon>Tritrichomonadidae</taxon>
        <taxon>Tritrichomonas</taxon>
    </lineage>
</organism>
<gene>
    <name evidence="1" type="ORF">M9Y10_005535</name>
</gene>
<dbReference type="Proteomes" id="UP001470230">
    <property type="component" value="Unassembled WGS sequence"/>
</dbReference>
<protein>
    <submittedName>
        <fullName evidence="1">Uncharacterized protein</fullName>
    </submittedName>
</protein>
<dbReference type="Gene3D" id="3.40.50.10810">
    <property type="entry name" value="Tandem AAA-ATPase domain"/>
    <property type="match status" value="1"/>
</dbReference>
<proteinExistence type="predicted"/>
<reference evidence="1 2" key="1">
    <citation type="submission" date="2024-04" db="EMBL/GenBank/DDBJ databases">
        <title>Tritrichomonas musculus Genome.</title>
        <authorList>
            <person name="Alves-Ferreira E."/>
            <person name="Grigg M."/>
            <person name="Lorenzi H."/>
            <person name="Galac M."/>
        </authorList>
    </citation>
    <scope>NUCLEOTIDE SEQUENCE [LARGE SCALE GENOMIC DNA]</scope>
    <source>
        <strain evidence="1 2">EAF2021</strain>
    </source>
</reference>
<keyword evidence="2" id="KW-1185">Reference proteome</keyword>
<evidence type="ECO:0000313" key="2">
    <source>
        <dbReference type="Proteomes" id="UP001470230"/>
    </source>
</evidence>
<dbReference type="InterPro" id="IPR038718">
    <property type="entry name" value="SNF2-like_sf"/>
</dbReference>
<accession>A0ABR2JCI4</accession>
<dbReference type="EMBL" id="JAPFFF010000012">
    <property type="protein sequence ID" value="KAK8875370.1"/>
    <property type="molecule type" value="Genomic_DNA"/>
</dbReference>
<sequence>MNPLVAKRKAKYSINLEKDYFIFGLYPSNPSLFINHFGASMHDYSENSFHIKSKDQCQTIISHFTNENSQLIFLIFNCTDNKSNFIFQADDSNASTPEKEKYMKQIVQIKIAKKEFSPGTKELKIENIKLSSFSLKNEILVLSKVQYQYAYDLLKNLSEKKFAKLSFDYKQFNLQDICFIPAVVSHLHLKNQFEGPFLIISKSKNTVDSLFYLFNQWTFLRTLVLLGNNEELDILQRYVFPLVPEKMDIVKYHVVLTTQSVYGKSQLFFNSLTWNLIIYLDNQKSHLQKMESCSHFGISINGIIEY</sequence>
<name>A0ABR2JCI4_9EUKA</name>